<dbReference type="EMBL" id="DXEV01000207">
    <property type="protein sequence ID" value="HIX57869.1"/>
    <property type="molecule type" value="Genomic_DNA"/>
</dbReference>
<name>A0A9D1WEV1_9GAMM</name>
<gene>
    <name evidence="3" type="ORF">H9850_10430</name>
</gene>
<organism evidence="3 4">
    <name type="scientific">Candidatus Anaerobiospirillum pullistercoris</name>
    <dbReference type="NCBI Taxonomy" id="2838452"/>
    <lineage>
        <taxon>Bacteria</taxon>
        <taxon>Pseudomonadati</taxon>
        <taxon>Pseudomonadota</taxon>
        <taxon>Gammaproteobacteria</taxon>
        <taxon>Aeromonadales</taxon>
        <taxon>Succinivibrionaceae</taxon>
        <taxon>Anaerobiospirillum</taxon>
    </lineage>
</organism>
<dbReference type="InterPro" id="IPR008272">
    <property type="entry name" value="HB-CoA_thioesterase_AS"/>
</dbReference>
<protein>
    <submittedName>
        <fullName evidence="3">YbgC/FadM family acyl-CoA thioesterase</fullName>
        <ecNumber evidence="3">3.1.2.-</ecNumber>
    </submittedName>
</protein>
<dbReference type="PANTHER" id="PTHR31793">
    <property type="entry name" value="4-HYDROXYBENZOYL-COA THIOESTERASE FAMILY MEMBER"/>
    <property type="match status" value="1"/>
</dbReference>
<evidence type="ECO:0000313" key="4">
    <source>
        <dbReference type="Proteomes" id="UP000886829"/>
    </source>
</evidence>
<dbReference type="InterPro" id="IPR050563">
    <property type="entry name" value="4-hydroxybenzoyl-CoA_TE"/>
</dbReference>
<reference evidence="3" key="2">
    <citation type="submission" date="2021-04" db="EMBL/GenBank/DDBJ databases">
        <authorList>
            <person name="Gilroy R."/>
        </authorList>
    </citation>
    <scope>NUCLEOTIDE SEQUENCE</scope>
    <source>
        <strain evidence="3">USASDec5-558</strain>
    </source>
</reference>
<dbReference type="FunFam" id="3.10.129.10:FF:000004">
    <property type="entry name" value="Tol-pal system-associated acyl-CoA thioesterase"/>
    <property type="match status" value="1"/>
</dbReference>
<keyword evidence="2 3" id="KW-0378">Hydrolase</keyword>
<sequence length="163" mass="18771">MQAEQIQNASTDAVAETQPSVFSSQFRVYYEDTDAGGIVYHTNYLKFCERTRTDFVREVLGYSQQKHLQEDKQGFVLAKLRANFMSSAKLEDLLTVTCVPFHLTRARLEMYQEIKNEQGKLLFAMCSTLAFVDGKTGRPLSIPEEFKQKLVPHVWTQDPQMFC</sequence>
<dbReference type="InterPro" id="IPR006684">
    <property type="entry name" value="YbgC/YbaW"/>
</dbReference>
<dbReference type="Pfam" id="PF13279">
    <property type="entry name" value="4HBT_2"/>
    <property type="match status" value="1"/>
</dbReference>
<dbReference type="PROSITE" id="PS01328">
    <property type="entry name" value="4HBCOA_THIOESTERASE"/>
    <property type="match status" value="1"/>
</dbReference>
<proteinExistence type="inferred from homology"/>
<dbReference type="GO" id="GO:0047617">
    <property type="term" value="F:fatty acyl-CoA hydrolase activity"/>
    <property type="evidence" value="ECO:0007669"/>
    <property type="project" value="TreeGrafter"/>
</dbReference>
<comment type="similarity">
    <text evidence="1">Belongs to the 4-hydroxybenzoyl-CoA thioesterase family.</text>
</comment>
<accession>A0A9D1WEV1</accession>
<dbReference type="SUPFAM" id="SSF54637">
    <property type="entry name" value="Thioesterase/thiol ester dehydrase-isomerase"/>
    <property type="match status" value="1"/>
</dbReference>
<dbReference type="PANTHER" id="PTHR31793:SF37">
    <property type="entry name" value="ACYL-COA THIOESTER HYDROLASE YBGC"/>
    <property type="match status" value="1"/>
</dbReference>
<evidence type="ECO:0000256" key="1">
    <source>
        <dbReference type="ARBA" id="ARBA00005953"/>
    </source>
</evidence>
<dbReference type="Gene3D" id="3.10.129.10">
    <property type="entry name" value="Hotdog Thioesterase"/>
    <property type="match status" value="1"/>
</dbReference>
<reference evidence="3" key="1">
    <citation type="journal article" date="2021" name="PeerJ">
        <title>Extensive microbial diversity within the chicken gut microbiome revealed by metagenomics and culture.</title>
        <authorList>
            <person name="Gilroy R."/>
            <person name="Ravi A."/>
            <person name="Getino M."/>
            <person name="Pursley I."/>
            <person name="Horton D.L."/>
            <person name="Alikhan N.F."/>
            <person name="Baker D."/>
            <person name="Gharbi K."/>
            <person name="Hall N."/>
            <person name="Watson M."/>
            <person name="Adriaenssens E.M."/>
            <person name="Foster-Nyarko E."/>
            <person name="Jarju S."/>
            <person name="Secka A."/>
            <person name="Antonio M."/>
            <person name="Oren A."/>
            <person name="Chaudhuri R.R."/>
            <person name="La Ragione R."/>
            <person name="Hildebrand F."/>
            <person name="Pallen M.J."/>
        </authorList>
    </citation>
    <scope>NUCLEOTIDE SEQUENCE</scope>
    <source>
        <strain evidence="3">USASDec5-558</strain>
    </source>
</reference>
<evidence type="ECO:0000256" key="2">
    <source>
        <dbReference type="ARBA" id="ARBA00022801"/>
    </source>
</evidence>
<comment type="caution">
    <text evidence="3">The sequence shown here is derived from an EMBL/GenBank/DDBJ whole genome shotgun (WGS) entry which is preliminary data.</text>
</comment>
<dbReference type="Proteomes" id="UP000886829">
    <property type="component" value="Unassembled WGS sequence"/>
</dbReference>
<dbReference type="CDD" id="cd00586">
    <property type="entry name" value="4HBT"/>
    <property type="match status" value="1"/>
</dbReference>
<dbReference type="EC" id="3.1.2.-" evidence="3"/>
<dbReference type="PIRSF" id="PIRSF003230">
    <property type="entry name" value="YbgC"/>
    <property type="match status" value="1"/>
</dbReference>
<evidence type="ECO:0000313" key="3">
    <source>
        <dbReference type="EMBL" id="HIX57869.1"/>
    </source>
</evidence>
<dbReference type="AlphaFoldDB" id="A0A9D1WEV1"/>
<dbReference type="InterPro" id="IPR029069">
    <property type="entry name" value="HotDog_dom_sf"/>
</dbReference>
<dbReference type="NCBIfam" id="TIGR00051">
    <property type="entry name" value="YbgC/FadM family acyl-CoA thioesterase"/>
    <property type="match status" value="1"/>
</dbReference>